<feature type="domain" description="Outer membrane protein beta-barrel" evidence="3">
    <location>
        <begin position="67"/>
        <end position="196"/>
    </location>
</feature>
<dbReference type="Pfam" id="PF13505">
    <property type="entry name" value="OMP_b-brl"/>
    <property type="match status" value="1"/>
</dbReference>
<dbReference type="Proteomes" id="UP000249547">
    <property type="component" value="Unassembled WGS sequence"/>
</dbReference>
<feature type="chain" id="PRO_5016263252" evidence="2">
    <location>
        <begin position="23"/>
        <end position="209"/>
    </location>
</feature>
<comment type="caution">
    <text evidence="4">The sequence shown here is derived from an EMBL/GenBank/DDBJ whole genome shotgun (WGS) entry which is preliminary data.</text>
</comment>
<dbReference type="OrthoDB" id="945117at2"/>
<organism evidence="4 5">
    <name type="scientific">Chitinophaga skermanii</name>
    <dbReference type="NCBI Taxonomy" id="331697"/>
    <lineage>
        <taxon>Bacteria</taxon>
        <taxon>Pseudomonadati</taxon>
        <taxon>Bacteroidota</taxon>
        <taxon>Chitinophagia</taxon>
        <taxon>Chitinophagales</taxon>
        <taxon>Chitinophagaceae</taxon>
        <taxon>Chitinophaga</taxon>
    </lineage>
</organism>
<accession>A0A327Q6B1</accession>
<feature type="signal peptide" evidence="2">
    <location>
        <begin position="1"/>
        <end position="22"/>
    </location>
</feature>
<proteinExistence type="predicted"/>
<dbReference type="Gene3D" id="2.40.160.20">
    <property type="match status" value="1"/>
</dbReference>
<sequence length="209" mass="22515">MKKIHLLTLAVFTLFISSTAFAQTQKGNIMVGASLGNITGTFSDGSDKFQININPKVGWFIKDNLALGVDVNLGYAHTSFDNDSKLNDFNYGIGAFGRYYISDKSIEFSKRSRFFFEANAGFAGTNSKTKTPGGASSSSNTNGLALGFGPGLAYFITPNVGLEALLKYDVTVGFGSSTTVQRLGLNVGFQIYLPSKRAKELLRAEQQGK</sequence>
<dbReference type="AlphaFoldDB" id="A0A327Q6B1"/>
<dbReference type="EMBL" id="QLLL01000009">
    <property type="protein sequence ID" value="RAI99810.1"/>
    <property type="molecule type" value="Genomic_DNA"/>
</dbReference>
<evidence type="ECO:0000313" key="5">
    <source>
        <dbReference type="Proteomes" id="UP000249547"/>
    </source>
</evidence>
<dbReference type="RefSeq" id="WP_111599764.1">
    <property type="nucleotide sequence ID" value="NZ_QLLL01000009.1"/>
</dbReference>
<protein>
    <submittedName>
        <fullName evidence="4">Outer membrane protein with beta-barrel domain</fullName>
    </submittedName>
</protein>
<reference evidence="4 5" key="1">
    <citation type="submission" date="2018-06" db="EMBL/GenBank/DDBJ databases">
        <title>Genomic Encyclopedia of Archaeal and Bacterial Type Strains, Phase II (KMG-II): from individual species to whole genera.</title>
        <authorList>
            <person name="Goeker M."/>
        </authorList>
    </citation>
    <scope>NUCLEOTIDE SEQUENCE [LARGE SCALE GENOMIC DNA]</scope>
    <source>
        <strain evidence="4 5">DSM 23857</strain>
    </source>
</reference>
<keyword evidence="5" id="KW-1185">Reference proteome</keyword>
<dbReference type="InterPro" id="IPR027385">
    <property type="entry name" value="Beta-barrel_OMP"/>
</dbReference>
<evidence type="ECO:0000259" key="3">
    <source>
        <dbReference type="Pfam" id="PF13505"/>
    </source>
</evidence>
<evidence type="ECO:0000313" key="4">
    <source>
        <dbReference type="EMBL" id="RAI99810.1"/>
    </source>
</evidence>
<evidence type="ECO:0000256" key="1">
    <source>
        <dbReference type="ARBA" id="ARBA00022729"/>
    </source>
</evidence>
<evidence type="ECO:0000256" key="2">
    <source>
        <dbReference type="SAM" id="SignalP"/>
    </source>
</evidence>
<gene>
    <name evidence="4" type="ORF">LX64_04363</name>
</gene>
<dbReference type="InterPro" id="IPR011250">
    <property type="entry name" value="OMP/PagP_B-barrel"/>
</dbReference>
<keyword evidence="1 2" id="KW-0732">Signal</keyword>
<name>A0A327Q6B1_9BACT</name>
<dbReference type="SUPFAM" id="SSF56925">
    <property type="entry name" value="OMPA-like"/>
    <property type="match status" value="1"/>
</dbReference>